<evidence type="ECO:0000259" key="1">
    <source>
        <dbReference type="Pfam" id="PF01636"/>
    </source>
</evidence>
<dbReference type="SUPFAM" id="SSF56112">
    <property type="entry name" value="Protein kinase-like (PK-like)"/>
    <property type="match status" value="1"/>
</dbReference>
<dbReference type="InterPro" id="IPR011009">
    <property type="entry name" value="Kinase-like_dom_sf"/>
</dbReference>
<dbReference type="EMBL" id="AMFJ01000765">
    <property type="protein sequence ID" value="EKE26540.1"/>
    <property type="molecule type" value="Genomic_DNA"/>
</dbReference>
<dbReference type="Gene3D" id="3.90.1200.10">
    <property type="match status" value="1"/>
</dbReference>
<dbReference type="PANTHER" id="PTHR21310">
    <property type="entry name" value="AMINOGLYCOSIDE PHOSPHOTRANSFERASE-RELATED-RELATED"/>
    <property type="match status" value="1"/>
</dbReference>
<feature type="domain" description="Aminoglycoside phosphotransferase" evidence="1">
    <location>
        <begin position="97"/>
        <end position="290"/>
    </location>
</feature>
<proteinExistence type="predicted"/>
<name>K2GT51_9BACT</name>
<protein>
    <recommendedName>
        <fullName evidence="1">Aminoglycoside phosphotransferase domain-containing protein</fullName>
    </recommendedName>
</protein>
<dbReference type="AlphaFoldDB" id="K2GT51"/>
<comment type="caution">
    <text evidence="2">The sequence shown here is derived from an EMBL/GenBank/DDBJ whole genome shotgun (WGS) entry which is preliminary data.</text>
</comment>
<accession>K2GT51</accession>
<gene>
    <name evidence="2" type="ORF">ACD_4C00249G0005</name>
</gene>
<sequence>MNNSQIYLSDEIYYFNAHRPSETVLALKDRYLAFSQIRDKVIRAIFEEKGYEIKDIKFNENSFWTGHVIYFVETQKWELVYRWNVWLETSEHYMSLEKEFTDLARKAWFPTNELLEADTTRLKFDFDYQIMKVLPGLDLETQWNGTKEDYDKLSYDLGKYIALEYKMPVEWWWRFKNQSNWLQGAKNNAFEYLTAYLEYDLSVLQEAWIFDEKARNGILNYFESIKPSINKEKQAYLVHHDLADHNIRYNPDNHKILALYDWENAVAFDPISEIGSAPTWTCHYPRVKQLKQWFLDQLWYKPEHFDEKTAIYFLRTMLWKMAFAVKWKRLSERHQQLLNTAFKENNLEIDWLYWDKWMIEI</sequence>
<dbReference type="PANTHER" id="PTHR21310:SF15">
    <property type="entry name" value="AMINOGLYCOSIDE PHOSPHOTRANSFERASE DOMAIN-CONTAINING PROTEIN"/>
    <property type="match status" value="1"/>
</dbReference>
<dbReference type="InterPro" id="IPR051678">
    <property type="entry name" value="AGP_Transferase"/>
</dbReference>
<organism evidence="2">
    <name type="scientific">uncultured bacterium</name>
    <name type="common">gcode 4</name>
    <dbReference type="NCBI Taxonomy" id="1234023"/>
    <lineage>
        <taxon>Bacteria</taxon>
        <taxon>environmental samples</taxon>
    </lineage>
</organism>
<dbReference type="Pfam" id="PF01636">
    <property type="entry name" value="APH"/>
    <property type="match status" value="1"/>
</dbReference>
<evidence type="ECO:0000313" key="2">
    <source>
        <dbReference type="EMBL" id="EKE26540.1"/>
    </source>
</evidence>
<dbReference type="InterPro" id="IPR002575">
    <property type="entry name" value="Aminoglycoside_PTrfase"/>
</dbReference>
<reference evidence="2" key="1">
    <citation type="journal article" date="2012" name="Science">
        <title>Fermentation, hydrogen, and sulfur metabolism in multiple uncultivated bacterial phyla.</title>
        <authorList>
            <person name="Wrighton K.C."/>
            <person name="Thomas B.C."/>
            <person name="Sharon I."/>
            <person name="Miller C.S."/>
            <person name="Castelle C.J."/>
            <person name="VerBerkmoes N.C."/>
            <person name="Wilkins M.J."/>
            <person name="Hettich R.L."/>
            <person name="Lipton M.S."/>
            <person name="Williams K.H."/>
            <person name="Long P.E."/>
            <person name="Banfield J.F."/>
        </authorList>
    </citation>
    <scope>NUCLEOTIDE SEQUENCE [LARGE SCALE GENOMIC DNA]</scope>
</reference>